<dbReference type="Gene3D" id="3.40.640.10">
    <property type="entry name" value="Type I PLP-dependent aspartate aminotransferase-like (Major domain)"/>
    <property type="match status" value="1"/>
</dbReference>
<gene>
    <name evidence="12" type="ORF">G3M78_11520</name>
</gene>
<dbReference type="SUPFAM" id="SSF53383">
    <property type="entry name" value="PLP-dependent transferases"/>
    <property type="match status" value="1"/>
</dbReference>
<dbReference type="PROSITE" id="PS00595">
    <property type="entry name" value="AA_TRANSFER_CLASS_5"/>
    <property type="match status" value="1"/>
</dbReference>
<dbReference type="KEGG" id="nva:G3M78_11520"/>
<feature type="domain" description="Aminotransferase class V" evidence="11">
    <location>
        <begin position="4"/>
        <end position="367"/>
    </location>
</feature>
<dbReference type="InterPro" id="IPR015421">
    <property type="entry name" value="PyrdxlP-dep_Trfase_major"/>
</dbReference>
<dbReference type="GO" id="GO:0046872">
    <property type="term" value="F:metal ion binding"/>
    <property type="evidence" value="ECO:0007669"/>
    <property type="project" value="UniProtKB-KW"/>
</dbReference>
<dbReference type="PANTHER" id="PTHR11601:SF34">
    <property type="entry name" value="CYSTEINE DESULFURASE"/>
    <property type="match status" value="1"/>
</dbReference>
<evidence type="ECO:0000256" key="10">
    <source>
        <dbReference type="RuleBase" id="RU004504"/>
    </source>
</evidence>
<dbReference type="EMBL" id="CP048620">
    <property type="protein sequence ID" value="QPJ65987.1"/>
    <property type="molecule type" value="Genomic_DNA"/>
</dbReference>
<reference evidence="13" key="1">
    <citation type="submission" date="2020-02" db="EMBL/GenBank/DDBJ databases">
        <title>Genomic and physiological characterization of two novel Nitrospinaceae genera.</title>
        <authorList>
            <person name="Mueller A.J."/>
            <person name="Jung M.-Y."/>
            <person name="Strachan C.R."/>
            <person name="Herbold C.W."/>
            <person name="Kirkegaard R.H."/>
            <person name="Daims H."/>
        </authorList>
    </citation>
    <scope>NUCLEOTIDE SEQUENCE [LARGE SCALE GENOMIC DNA]</scope>
</reference>
<evidence type="ECO:0000313" key="13">
    <source>
        <dbReference type="Proteomes" id="UP000594464"/>
    </source>
</evidence>
<comment type="cofactor">
    <cofactor evidence="1 10">
        <name>pyridoxal 5'-phosphate</name>
        <dbReference type="ChEBI" id="CHEBI:597326"/>
    </cofactor>
</comment>
<keyword evidence="7" id="KW-0408">Iron</keyword>
<comment type="similarity">
    <text evidence="2">Belongs to the class-V pyridoxal-phosphate-dependent aminotransferase family. NifS/IscS subfamily.</text>
</comment>
<proteinExistence type="inferred from homology"/>
<organism evidence="12 13">
    <name type="scientific">Candidatus Nitrohelix vancouverensis</name>
    <dbReference type="NCBI Taxonomy" id="2705534"/>
    <lineage>
        <taxon>Bacteria</taxon>
        <taxon>Pseudomonadati</taxon>
        <taxon>Nitrospinota/Tectimicrobiota group</taxon>
        <taxon>Nitrospinota</taxon>
        <taxon>Nitrospinia</taxon>
        <taxon>Nitrospinales</taxon>
        <taxon>Nitrospinaceae</taxon>
        <taxon>Candidatus Nitrohelix</taxon>
    </lineage>
</organism>
<keyword evidence="4" id="KW-0808">Transferase</keyword>
<keyword evidence="8" id="KW-0411">Iron-sulfur</keyword>
<dbReference type="InterPro" id="IPR015424">
    <property type="entry name" value="PyrdxlP-dep_Trfase"/>
</dbReference>
<dbReference type="GO" id="GO:0051536">
    <property type="term" value="F:iron-sulfur cluster binding"/>
    <property type="evidence" value="ECO:0007669"/>
    <property type="project" value="UniProtKB-KW"/>
</dbReference>
<dbReference type="PANTHER" id="PTHR11601">
    <property type="entry name" value="CYSTEINE DESULFURYLASE FAMILY MEMBER"/>
    <property type="match status" value="1"/>
</dbReference>
<evidence type="ECO:0000256" key="3">
    <source>
        <dbReference type="ARBA" id="ARBA00012239"/>
    </source>
</evidence>
<evidence type="ECO:0000256" key="2">
    <source>
        <dbReference type="ARBA" id="ARBA00006490"/>
    </source>
</evidence>
<dbReference type="Pfam" id="PF00266">
    <property type="entry name" value="Aminotran_5"/>
    <property type="match status" value="1"/>
</dbReference>
<comment type="catalytic activity">
    <reaction evidence="9">
        <text>(sulfur carrier)-H + L-cysteine = (sulfur carrier)-SH + L-alanine</text>
        <dbReference type="Rhea" id="RHEA:43892"/>
        <dbReference type="Rhea" id="RHEA-COMP:14737"/>
        <dbReference type="Rhea" id="RHEA-COMP:14739"/>
        <dbReference type="ChEBI" id="CHEBI:29917"/>
        <dbReference type="ChEBI" id="CHEBI:35235"/>
        <dbReference type="ChEBI" id="CHEBI:57972"/>
        <dbReference type="ChEBI" id="CHEBI:64428"/>
        <dbReference type="EC" id="2.8.1.7"/>
    </reaction>
</comment>
<keyword evidence="5" id="KW-0479">Metal-binding</keyword>
<name>A0A7T0C3Q3_9BACT</name>
<evidence type="ECO:0000313" key="12">
    <source>
        <dbReference type="EMBL" id="QPJ65987.1"/>
    </source>
</evidence>
<evidence type="ECO:0000256" key="4">
    <source>
        <dbReference type="ARBA" id="ARBA00022679"/>
    </source>
</evidence>
<keyword evidence="6" id="KW-0663">Pyridoxal phosphate</keyword>
<evidence type="ECO:0000256" key="6">
    <source>
        <dbReference type="ARBA" id="ARBA00022898"/>
    </source>
</evidence>
<dbReference type="Gene3D" id="3.90.1150.10">
    <property type="entry name" value="Aspartate Aminotransferase, domain 1"/>
    <property type="match status" value="1"/>
</dbReference>
<dbReference type="PIRSF" id="PIRSF005572">
    <property type="entry name" value="NifS"/>
    <property type="match status" value="1"/>
</dbReference>
<evidence type="ECO:0000256" key="9">
    <source>
        <dbReference type="ARBA" id="ARBA00050776"/>
    </source>
</evidence>
<evidence type="ECO:0000259" key="11">
    <source>
        <dbReference type="Pfam" id="PF00266"/>
    </source>
</evidence>
<dbReference type="Proteomes" id="UP000594464">
    <property type="component" value="Chromosome"/>
</dbReference>
<accession>A0A7T0C3Q3</accession>
<dbReference type="Gene3D" id="1.10.260.50">
    <property type="match status" value="1"/>
</dbReference>
<dbReference type="EC" id="2.8.1.7" evidence="3"/>
<dbReference type="InterPro" id="IPR020578">
    <property type="entry name" value="Aminotrans_V_PyrdxlP_BS"/>
</dbReference>
<sequence length="386" mass="41358">MSRIYLDHNATTPLDPEVLETMVSVMKTDFGNPSSIHYEGRAAREFLDIARQKVADLIRASSSEIIFTSGGTEANNFSLLGAALSARGRAGRIISTQVEHASIINPLKQLEKDYDIVLLGVDSNGKIDPDELEASLTDDTLLVSIQYVNSETGIIQDIAEISERVRSRGILFHTDAVQAAGKIDLDFKNLPVDMASFSAHKLYGPKGVGALYLRKGTPPLFSPLCGGGQERKRRGGTENVSGIAGFGKACEIARNFLREGGSRRIAERGEYFLKALKDSIPDVSLIGEGVEKLGNTFNIVFDGVEGDTLLIGLDMAGISVSAGSACSSGSGLPSPTLLAMGLPVDSVNSSLRFSLGKGTTQEDLDKVVRVLQELTLMNRKPPPVFN</sequence>
<evidence type="ECO:0000256" key="5">
    <source>
        <dbReference type="ARBA" id="ARBA00022723"/>
    </source>
</evidence>
<dbReference type="AlphaFoldDB" id="A0A7T0C3Q3"/>
<dbReference type="InterPro" id="IPR016454">
    <property type="entry name" value="Cysteine_dSase"/>
</dbReference>
<dbReference type="GO" id="GO:0031071">
    <property type="term" value="F:cysteine desulfurase activity"/>
    <property type="evidence" value="ECO:0007669"/>
    <property type="project" value="UniProtKB-EC"/>
</dbReference>
<evidence type="ECO:0000256" key="8">
    <source>
        <dbReference type="ARBA" id="ARBA00023014"/>
    </source>
</evidence>
<dbReference type="InterPro" id="IPR000192">
    <property type="entry name" value="Aminotrans_V_dom"/>
</dbReference>
<dbReference type="InterPro" id="IPR015422">
    <property type="entry name" value="PyrdxlP-dep_Trfase_small"/>
</dbReference>
<evidence type="ECO:0000256" key="1">
    <source>
        <dbReference type="ARBA" id="ARBA00001933"/>
    </source>
</evidence>
<protein>
    <recommendedName>
        <fullName evidence="3">cysteine desulfurase</fullName>
        <ecNumber evidence="3">2.8.1.7</ecNumber>
    </recommendedName>
</protein>
<evidence type="ECO:0000256" key="7">
    <source>
        <dbReference type="ARBA" id="ARBA00023004"/>
    </source>
</evidence>